<dbReference type="SUPFAM" id="SSF109854">
    <property type="entry name" value="DinB/YfiT-like putative metalloenzymes"/>
    <property type="match status" value="1"/>
</dbReference>
<dbReference type="PANTHER" id="PTHR48098">
    <property type="entry name" value="ENTEROCHELIN ESTERASE-RELATED"/>
    <property type="match status" value="1"/>
</dbReference>
<dbReference type="Pfam" id="PF00756">
    <property type="entry name" value="Esterase"/>
    <property type="match status" value="1"/>
</dbReference>
<dbReference type="InterPro" id="IPR024775">
    <property type="entry name" value="DinB-like"/>
</dbReference>
<gene>
    <name evidence="2" type="ORF">GCM10023172_33340</name>
</gene>
<dbReference type="SUPFAM" id="SSF53474">
    <property type="entry name" value="alpha/beta-Hydrolases"/>
    <property type="match status" value="1"/>
</dbReference>
<protein>
    <recommendedName>
        <fullName evidence="1">DinB-like domain-containing protein</fullName>
    </recommendedName>
</protein>
<evidence type="ECO:0000259" key="1">
    <source>
        <dbReference type="Pfam" id="PF12867"/>
    </source>
</evidence>
<dbReference type="InterPro" id="IPR034660">
    <property type="entry name" value="DinB/YfiT-like"/>
</dbReference>
<evidence type="ECO:0000313" key="2">
    <source>
        <dbReference type="EMBL" id="GAA4505445.1"/>
    </source>
</evidence>
<dbReference type="InterPro" id="IPR050583">
    <property type="entry name" value="Mycobacterial_A85_antigen"/>
</dbReference>
<dbReference type="InterPro" id="IPR029058">
    <property type="entry name" value="AB_hydrolase_fold"/>
</dbReference>
<dbReference type="PANTHER" id="PTHR48098:SF6">
    <property type="entry name" value="FERRI-BACILLIBACTIN ESTERASE BESA"/>
    <property type="match status" value="1"/>
</dbReference>
<comment type="caution">
    <text evidence="2">The sequence shown here is derived from an EMBL/GenBank/DDBJ whole genome shotgun (WGS) entry which is preliminary data.</text>
</comment>
<reference evidence="3" key="1">
    <citation type="journal article" date="2019" name="Int. J. Syst. Evol. Microbiol.">
        <title>The Global Catalogue of Microorganisms (GCM) 10K type strain sequencing project: providing services to taxonomists for standard genome sequencing and annotation.</title>
        <authorList>
            <consortium name="The Broad Institute Genomics Platform"/>
            <consortium name="The Broad Institute Genome Sequencing Center for Infectious Disease"/>
            <person name="Wu L."/>
            <person name="Ma J."/>
        </authorList>
    </citation>
    <scope>NUCLEOTIDE SEQUENCE [LARGE SCALE GENOMIC DNA]</scope>
    <source>
        <strain evidence="3">JCM 17841</strain>
    </source>
</reference>
<dbReference type="Proteomes" id="UP001501243">
    <property type="component" value="Unassembled WGS sequence"/>
</dbReference>
<evidence type="ECO:0000313" key="3">
    <source>
        <dbReference type="Proteomes" id="UP001501243"/>
    </source>
</evidence>
<dbReference type="EMBL" id="BAABGQ010000008">
    <property type="protein sequence ID" value="GAA4505445.1"/>
    <property type="molecule type" value="Genomic_DNA"/>
</dbReference>
<dbReference type="Pfam" id="PF12867">
    <property type="entry name" value="DinB_2"/>
    <property type="match status" value="1"/>
</dbReference>
<accession>A0ABP8QLH9</accession>
<keyword evidence="3" id="KW-1185">Reference proteome</keyword>
<dbReference type="InterPro" id="IPR000801">
    <property type="entry name" value="Esterase-like"/>
</dbReference>
<sequence length="517" mass="57071">MHLAVFICIEMAVTTFQSPRGATVVVRRDEYLFSVALGRVVRLDVVLPPGFSVRAAEPYPVLYLNDGQDLTRLHLPATLNRLFRRGEVRPFVLVAIHAADRLQEYGVAARPDYLGRGSRAGRYTDFMLKELLPYVQAHYHASAEAGEAAVAGMSLGGLMAFDLAWHHPEAFGRAGVFSGSFWWRGRGLADGYTDADRLMHSLVRARPASLGQQFWLQTGTDDETSDRNNNGIIDAIDDTLDLLAALAGQGLPATAARYVEVPGGHHHPDTWGTIMPDFLRWAFGINALAPAEVAARELRPVRWRLGGQPLTRRPLGAMRYKFQYLRPAATFATMATTPSITQGRPAPGTYLSYTQAYIDLVPAEADPLAQLRQQAAEVHRELAGLTESQALMRYAPGKWTPKEVLVHITDAERIFAYRALRFARADAQELPGFDENEFAANSEANDRSMSDLLTEYHAVRAATLAFFSGLNGGQLERAGRANGGATSVRALLYIITGHEAHHLRILRERYWPALPAS</sequence>
<dbReference type="Gene3D" id="3.40.50.1820">
    <property type="entry name" value="alpha/beta hydrolase"/>
    <property type="match status" value="1"/>
</dbReference>
<feature type="domain" description="DinB-like" evidence="1">
    <location>
        <begin position="370"/>
        <end position="505"/>
    </location>
</feature>
<dbReference type="Gene3D" id="1.20.120.450">
    <property type="entry name" value="dinb family like domain"/>
    <property type="match status" value="1"/>
</dbReference>
<proteinExistence type="predicted"/>
<name>A0ABP8QLH9_9BACT</name>
<organism evidence="2 3">
    <name type="scientific">Hymenobacter ginsengisoli</name>
    <dbReference type="NCBI Taxonomy" id="1051626"/>
    <lineage>
        <taxon>Bacteria</taxon>
        <taxon>Pseudomonadati</taxon>
        <taxon>Bacteroidota</taxon>
        <taxon>Cytophagia</taxon>
        <taxon>Cytophagales</taxon>
        <taxon>Hymenobacteraceae</taxon>
        <taxon>Hymenobacter</taxon>
    </lineage>
</organism>